<dbReference type="AlphaFoldDB" id="A0A6C0EBG8"/>
<organism evidence="1">
    <name type="scientific">viral metagenome</name>
    <dbReference type="NCBI Taxonomy" id="1070528"/>
    <lineage>
        <taxon>unclassified sequences</taxon>
        <taxon>metagenomes</taxon>
        <taxon>organismal metagenomes</taxon>
    </lineage>
</organism>
<accession>A0A6C0EBG8</accession>
<evidence type="ECO:0000313" key="1">
    <source>
        <dbReference type="EMBL" id="QHT25743.1"/>
    </source>
</evidence>
<dbReference type="SUPFAM" id="SSF82185">
    <property type="entry name" value="Histone H3 K4-specific methyltransferase SET7/9 N-terminal domain"/>
    <property type="match status" value="1"/>
</dbReference>
<protein>
    <submittedName>
        <fullName evidence="1">Uncharacterized protein</fullName>
    </submittedName>
</protein>
<dbReference type="Gene3D" id="3.90.930.1">
    <property type="match status" value="1"/>
</dbReference>
<name>A0A6C0EBG8_9ZZZZ</name>
<reference evidence="1" key="1">
    <citation type="journal article" date="2020" name="Nature">
        <title>Giant virus diversity and host interactions through global metagenomics.</title>
        <authorList>
            <person name="Schulz F."/>
            <person name="Roux S."/>
            <person name="Paez-Espino D."/>
            <person name="Jungbluth S."/>
            <person name="Walsh D.A."/>
            <person name="Denef V.J."/>
            <person name="McMahon K.D."/>
            <person name="Konstantinidis K.T."/>
            <person name="Eloe-Fadrosh E.A."/>
            <person name="Kyrpides N.C."/>
            <person name="Woyke T."/>
        </authorList>
    </citation>
    <scope>NUCLEOTIDE SEQUENCE</scope>
    <source>
        <strain evidence="1">GVMAG-M-3300023179-27</strain>
    </source>
</reference>
<proteinExistence type="predicted"/>
<dbReference type="EMBL" id="MN739774">
    <property type="protein sequence ID" value="QHT25743.1"/>
    <property type="molecule type" value="Genomic_DNA"/>
</dbReference>
<sequence length="248" mass="29378">MEEELGKVIECLYGSIPNHVFYYCADHCIVFEKLSDTMTDENRENVVDKNYALFHANKLKIIKIFNLDTFEHKNQIGDYECNTIIERSDISLPYYVKIETVINLSSRSKINGFHKDYYESGSLKSCCTYRNGKKFGKYCEFYDEIHTRGGEEQEYLRLKCTYDEEEKLHKSYTKYYINQKISFRCQYRHGVKNQVREFDENQILTASYKYVNEVLHGTCYKYDNGVIAKIIYDNGTLLIQSEIFFTNV</sequence>